<feature type="non-terminal residue" evidence="11">
    <location>
        <position position="336"/>
    </location>
</feature>
<dbReference type="EMBL" id="OV170227">
    <property type="protein sequence ID" value="CAH0727909.1"/>
    <property type="molecule type" value="Genomic_DNA"/>
</dbReference>
<name>A0A8J9V043_9NEOP</name>
<evidence type="ECO:0000256" key="4">
    <source>
        <dbReference type="ARBA" id="ARBA00022692"/>
    </source>
</evidence>
<proteinExistence type="predicted"/>
<feature type="transmembrane region" description="Helical" evidence="10">
    <location>
        <begin position="68"/>
        <end position="87"/>
    </location>
</feature>
<dbReference type="OrthoDB" id="6725171at2759"/>
<evidence type="ECO:0000256" key="9">
    <source>
        <dbReference type="ARBA" id="ARBA00023224"/>
    </source>
</evidence>
<dbReference type="InterPro" id="IPR004117">
    <property type="entry name" value="7tm6_olfct_rcpt"/>
</dbReference>
<sequence>MYDPLLAFRPHFNALARVGYFKLVFSPKTKWKRQLHYYYRVFIWIGVITYNLQHVIRAIQVRHYTDHLVGTLFILLTTLNTLGKQLSFNMRVQRIDKIIDTINVYVSSGYSSSFEIAALFEGILISLQGYGHVTMDCTIVSFYAYVKTQLQIFRYNLEHFLDEFGVRNSNLKYIDEDENLNELLHHKFVTCVKHYDKIIWFAREIELMFNEAMIIQFFVMAWVICMTAYKIVGLALFTAEFFSMAMYLCCMLAQLFIYCYFGTLLKDESELVNESIYRSEWLSLSPVFRRRLLIVMERCKRAIEPRTAYIIPMSIDTYISVLRSSYALFTIIDKRK</sequence>
<reference evidence="11" key="1">
    <citation type="submission" date="2021-12" db="EMBL/GenBank/DDBJ databases">
        <authorList>
            <person name="Martin H S."/>
        </authorList>
    </citation>
    <scope>NUCLEOTIDE SEQUENCE</scope>
</reference>
<accession>A0A8J9V043</accession>
<evidence type="ECO:0000256" key="2">
    <source>
        <dbReference type="ARBA" id="ARBA00022475"/>
    </source>
</evidence>
<evidence type="ECO:0000256" key="5">
    <source>
        <dbReference type="ARBA" id="ARBA00022725"/>
    </source>
</evidence>
<comment type="subcellular location">
    <subcellularLocation>
        <location evidence="1">Cell membrane</location>
        <topology evidence="1">Multi-pass membrane protein</topology>
    </subcellularLocation>
</comment>
<gene>
    <name evidence="11" type="ORF">BINO364_LOCUS13187</name>
</gene>
<evidence type="ECO:0000256" key="3">
    <source>
        <dbReference type="ARBA" id="ARBA00022606"/>
    </source>
</evidence>
<evidence type="ECO:0000256" key="1">
    <source>
        <dbReference type="ARBA" id="ARBA00004651"/>
    </source>
</evidence>
<evidence type="ECO:0000256" key="10">
    <source>
        <dbReference type="SAM" id="Phobius"/>
    </source>
</evidence>
<protein>
    <recommendedName>
        <fullName evidence="13">Odorant receptor</fullName>
    </recommendedName>
</protein>
<dbReference type="GO" id="GO:0005886">
    <property type="term" value="C:plasma membrane"/>
    <property type="evidence" value="ECO:0007669"/>
    <property type="project" value="UniProtKB-SubCell"/>
</dbReference>
<feature type="transmembrane region" description="Helical" evidence="10">
    <location>
        <begin position="207"/>
        <end position="229"/>
    </location>
</feature>
<keyword evidence="7 10" id="KW-0472">Membrane</keyword>
<feature type="transmembrane region" description="Helical" evidence="10">
    <location>
        <begin position="37"/>
        <end position="56"/>
    </location>
</feature>
<keyword evidence="4 10" id="KW-0812">Transmembrane</keyword>
<keyword evidence="6 10" id="KW-1133">Transmembrane helix</keyword>
<evidence type="ECO:0000256" key="7">
    <source>
        <dbReference type="ARBA" id="ARBA00023136"/>
    </source>
</evidence>
<evidence type="ECO:0000256" key="8">
    <source>
        <dbReference type="ARBA" id="ARBA00023170"/>
    </source>
</evidence>
<evidence type="ECO:0000256" key="6">
    <source>
        <dbReference type="ARBA" id="ARBA00022989"/>
    </source>
</evidence>
<dbReference type="Proteomes" id="UP000838878">
    <property type="component" value="Chromosome 7"/>
</dbReference>
<dbReference type="AlphaFoldDB" id="A0A8J9V043"/>
<keyword evidence="9" id="KW-0807">Transducer</keyword>
<organism evidence="11 12">
    <name type="scientific">Brenthis ino</name>
    <name type="common">lesser marbled fritillary</name>
    <dbReference type="NCBI Taxonomy" id="405034"/>
    <lineage>
        <taxon>Eukaryota</taxon>
        <taxon>Metazoa</taxon>
        <taxon>Ecdysozoa</taxon>
        <taxon>Arthropoda</taxon>
        <taxon>Hexapoda</taxon>
        <taxon>Insecta</taxon>
        <taxon>Pterygota</taxon>
        <taxon>Neoptera</taxon>
        <taxon>Endopterygota</taxon>
        <taxon>Lepidoptera</taxon>
        <taxon>Glossata</taxon>
        <taxon>Ditrysia</taxon>
        <taxon>Papilionoidea</taxon>
        <taxon>Nymphalidae</taxon>
        <taxon>Heliconiinae</taxon>
        <taxon>Argynnini</taxon>
        <taxon>Brenthis</taxon>
    </lineage>
</organism>
<dbReference type="PANTHER" id="PTHR21137:SF35">
    <property type="entry name" value="ODORANT RECEPTOR 19A-RELATED"/>
    <property type="match status" value="1"/>
</dbReference>
<keyword evidence="8" id="KW-0675">Receptor</keyword>
<dbReference type="PANTHER" id="PTHR21137">
    <property type="entry name" value="ODORANT RECEPTOR"/>
    <property type="match status" value="1"/>
</dbReference>
<keyword evidence="12" id="KW-1185">Reference proteome</keyword>
<evidence type="ECO:0008006" key="13">
    <source>
        <dbReference type="Google" id="ProtNLM"/>
    </source>
</evidence>
<dbReference type="GO" id="GO:0004984">
    <property type="term" value="F:olfactory receptor activity"/>
    <property type="evidence" value="ECO:0007669"/>
    <property type="project" value="InterPro"/>
</dbReference>
<evidence type="ECO:0000313" key="11">
    <source>
        <dbReference type="EMBL" id="CAH0727909.1"/>
    </source>
</evidence>
<keyword evidence="3" id="KW-0716">Sensory transduction</keyword>
<keyword evidence="5" id="KW-0552">Olfaction</keyword>
<keyword evidence="2" id="KW-1003">Cell membrane</keyword>
<dbReference type="GO" id="GO:0005549">
    <property type="term" value="F:odorant binding"/>
    <property type="evidence" value="ECO:0007669"/>
    <property type="project" value="InterPro"/>
</dbReference>
<evidence type="ECO:0000313" key="12">
    <source>
        <dbReference type="Proteomes" id="UP000838878"/>
    </source>
</evidence>
<dbReference type="GO" id="GO:0007165">
    <property type="term" value="P:signal transduction"/>
    <property type="evidence" value="ECO:0007669"/>
    <property type="project" value="UniProtKB-KW"/>
</dbReference>
<feature type="transmembrane region" description="Helical" evidence="10">
    <location>
        <begin position="241"/>
        <end position="261"/>
    </location>
</feature>
<dbReference type="Pfam" id="PF02949">
    <property type="entry name" value="7tm_6"/>
    <property type="match status" value="1"/>
</dbReference>